<name>A0A6J4Q255_9CYAN</name>
<dbReference type="Pfam" id="PF13546">
    <property type="entry name" value="DDE_5"/>
    <property type="match status" value="1"/>
</dbReference>
<sequence length="122" mass="13852">MNLLPKEFLPSILTFAPLFSKPVWESAIVLLVGAMLAPGKRTVSAILRVMGLHHEHHFQNYHRVLSRAVWSSRHASQLLLQQLVSIFAPGGVLVMGIDDTIERRRGKQITARGIYREERPFE</sequence>
<evidence type="ECO:0000259" key="1">
    <source>
        <dbReference type="Pfam" id="PF13546"/>
    </source>
</evidence>
<organism evidence="2">
    <name type="scientific">uncultured Leptolyngbya sp</name>
    <dbReference type="NCBI Taxonomy" id="332963"/>
    <lineage>
        <taxon>Bacteria</taxon>
        <taxon>Bacillati</taxon>
        <taxon>Cyanobacteriota</taxon>
        <taxon>Cyanophyceae</taxon>
        <taxon>Leptolyngbyales</taxon>
        <taxon>Leptolyngbyaceae</taxon>
        <taxon>Leptolyngbya group</taxon>
        <taxon>Leptolyngbya</taxon>
        <taxon>environmental samples</taxon>
    </lineage>
</organism>
<accession>A0A6J4Q255</accession>
<dbReference type="EMBL" id="CADCTY010002487">
    <property type="protein sequence ID" value="CAA9426035.1"/>
    <property type="molecule type" value="Genomic_DNA"/>
</dbReference>
<feature type="domain" description="Transposase IS701-like DDE" evidence="1">
    <location>
        <begin position="27"/>
        <end position="111"/>
    </location>
</feature>
<proteinExistence type="predicted"/>
<dbReference type="InterPro" id="IPR038721">
    <property type="entry name" value="IS701-like_DDE_dom"/>
</dbReference>
<dbReference type="AlphaFoldDB" id="A0A6J4Q255"/>
<reference evidence="2" key="1">
    <citation type="submission" date="2020-02" db="EMBL/GenBank/DDBJ databases">
        <authorList>
            <person name="Meier V. D."/>
        </authorList>
    </citation>
    <scope>NUCLEOTIDE SEQUENCE</scope>
    <source>
        <strain evidence="2">AVDCRST_MAG94</strain>
    </source>
</reference>
<evidence type="ECO:0000313" key="2">
    <source>
        <dbReference type="EMBL" id="CAA9426035.1"/>
    </source>
</evidence>
<protein>
    <recommendedName>
        <fullName evidence="1">Transposase IS701-like DDE domain-containing protein</fullName>
    </recommendedName>
</protein>
<gene>
    <name evidence="2" type="ORF">AVDCRST_MAG94-7282</name>
</gene>